<evidence type="ECO:0000259" key="9">
    <source>
        <dbReference type="PROSITE" id="PS50011"/>
    </source>
</evidence>
<comment type="caution">
    <text evidence="10">The sequence shown here is derived from an EMBL/GenBank/DDBJ whole genome shotgun (WGS) entry which is preliminary data.</text>
</comment>
<dbReference type="PANTHER" id="PTHR13902">
    <property type="entry name" value="SERINE/THREONINE-PROTEIN KINASE WNK WITH NO LYSINE -RELATED"/>
    <property type="match status" value="1"/>
</dbReference>
<dbReference type="PROSITE" id="PS00108">
    <property type="entry name" value="PROTEIN_KINASE_ST"/>
    <property type="match status" value="1"/>
</dbReference>
<evidence type="ECO:0000256" key="3">
    <source>
        <dbReference type="ARBA" id="ARBA00022679"/>
    </source>
</evidence>
<dbReference type="SUPFAM" id="SSF56112">
    <property type="entry name" value="Protein kinase-like (PK-like)"/>
    <property type="match status" value="1"/>
</dbReference>
<evidence type="ECO:0000256" key="2">
    <source>
        <dbReference type="ARBA" id="ARBA00022527"/>
    </source>
</evidence>
<dbReference type="Gene3D" id="1.10.510.10">
    <property type="entry name" value="Transferase(Phosphotransferase) domain 1"/>
    <property type="match status" value="1"/>
</dbReference>
<gene>
    <name evidence="10" type="ORF">HUJ06_009620</name>
</gene>
<dbReference type="InterPro" id="IPR050588">
    <property type="entry name" value="WNK_Ser-Thr_kinase"/>
</dbReference>
<dbReference type="GO" id="GO:0004674">
    <property type="term" value="F:protein serine/threonine kinase activity"/>
    <property type="evidence" value="ECO:0007669"/>
    <property type="project" value="UniProtKB-KW"/>
</dbReference>
<reference evidence="10 11" key="1">
    <citation type="journal article" date="2020" name="Mol. Biol. Evol.">
        <title>Distinct Expression and Methylation Patterns for Genes with Different Fates following a Single Whole-Genome Duplication in Flowering Plants.</title>
        <authorList>
            <person name="Shi T."/>
            <person name="Rahmani R.S."/>
            <person name="Gugger P.F."/>
            <person name="Wang M."/>
            <person name="Li H."/>
            <person name="Zhang Y."/>
            <person name="Li Z."/>
            <person name="Wang Q."/>
            <person name="Van de Peer Y."/>
            <person name="Marchal K."/>
            <person name="Chen J."/>
        </authorList>
    </citation>
    <scope>NUCLEOTIDE SEQUENCE [LARGE SCALE GENOMIC DNA]</scope>
    <source>
        <tissue evidence="10">Leaf</tissue>
    </source>
</reference>
<proteinExistence type="predicted"/>
<feature type="domain" description="Protein kinase" evidence="9">
    <location>
        <begin position="32"/>
        <end position="268"/>
    </location>
</feature>
<dbReference type="InterPro" id="IPR011009">
    <property type="entry name" value="Kinase-like_dom_sf"/>
</dbReference>
<keyword evidence="5" id="KW-0418">Kinase</keyword>
<evidence type="ECO:0000256" key="7">
    <source>
        <dbReference type="ARBA" id="ARBA00047899"/>
    </source>
</evidence>
<evidence type="ECO:0000256" key="1">
    <source>
        <dbReference type="ARBA" id="ARBA00012513"/>
    </source>
</evidence>
<keyword evidence="11" id="KW-1185">Reference proteome</keyword>
<dbReference type="InterPro" id="IPR000719">
    <property type="entry name" value="Prot_kinase_dom"/>
</dbReference>
<dbReference type="EC" id="2.7.11.1" evidence="1"/>
<dbReference type="SMART" id="SM00220">
    <property type="entry name" value="S_TKc"/>
    <property type="match status" value="1"/>
</dbReference>
<organism evidence="10 11">
    <name type="scientific">Nelumbo nucifera</name>
    <name type="common">Sacred lotus</name>
    <dbReference type="NCBI Taxonomy" id="4432"/>
    <lineage>
        <taxon>Eukaryota</taxon>
        <taxon>Viridiplantae</taxon>
        <taxon>Streptophyta</taxon>
        <taxon>Embryophyta</taxon>
        <taxon>Tracheophyta</taxon>
        <taxon>Spermatophyta</taxon>
        <taxon>Magnoliopsida</taxon>
        <taxon>Proteales</taxon>
        <taxon>Nelumbonaceae</taxon>
        <taxon>Nelumbo</taxon>
    </lineage>
</organism>
<dbReference type="PROSITE" id="PS50011">
    <property type="entry name" value="PROTEIN_KINASE_DOM"/>
    <property type="match status" value="1"/>
</dbReference>
<comment type="catalytic activity">
    <reaction evidence="7">
        <text>L-threonyl-[protein] + ATP = O-phospho-L-threonyl-[protein] + ADP + H(+)</text>
        <dbReference type="Rhea" id="RHEA:46608"/>
        <dbReference type="Rhea" id="RHEA-COMP:11060"/>
        <dbReference type="Rhea" id="RHEA-COMP:11605"/>
        <dbReference type="ChEBI" id="CHEBI:15378"/>
        <dbReference type="ChEBI" id="CHEBI:30013"/>
        <dbReference type="ChEBI" id="CHEBI:30616"/>
        <dbReference type="ChEBI" id="CHEBI:61977"/>
        <dbReference type="ChEBI" id="CHEBI:456216"/>
        <dbReference type="EC" id="2.7.11.1"/>
    </reaction>
</comment>
<dbReference type="InterPro" id="IPR008271">
    <property type="entry name" value="Ser/Thr_kinase_AS"/>
</dbReference>
<evidence type="ECO:0000256" key="5">
    <source>
        <dbReference type="ARBA" id="ARBA00022777"/>
    </source>
</evidence>
<evidence type="ECO:0000313" key="11">
    <source>
        <dbReference type="Proteomes" id="UP000607653"/>
    </source>
</evidence>
<dbReference type="EMBL" id="DUZY01000003">
    <property type="protein sequence ID" value="DAD30769.1"/>
    <property type="molecule type" value="Genomic_DNA"/>
</dbReference>
<dbReference type="FunFam" id="3.30.200.20:FF:000075">
    <property type="entry name" value="Probable serine/threonine-protein kinase WNK1"/>
    <property type="match status" value="1"/>
</dbReference>
<comment type="catalytic activity">
    <reaction evidence="8">
        <text>L-seryl-[protein] + ATP = O-phospho-L-seryl-[protein] + ADP + H(+)</text>
        <dbReference type="Rhea" id="RHEA:17989"/>
        <dbReference type="Rhea" id="RHEA-COMP:9863"/>
        <dbReference type="Rhea" id="RHEA-COMP:11604"/>
        <dbReference type="ChEBI" id="CHEBI:15378"/>
        <dbReference type="ChEBI" id="CHEBI:29999"/>
        <dbReference type="ChEBI" id="CHEBI:30616"/>
        <dbReference type="ChEBI" id="CHEBI:83421"/>
        <dbReference type="ChEBI" id="CHEBI:456216"/>
        <dbReference type="EC" id="2.7.11.1"/>
    </reaction>
</comment>
<dbReference type="Pfam" id="PF00069">
    <property type="entry name" value="Pkinase"/>
    <property type="match status" value="1"/>
</dbReference>
<keyword evidence="3" id="KW-0808">Transferase</keyword>
<name>A0A822YHJ4_NELNU</name>
<evidence type="ECO:0000256" key="8">
    <source>
        <dbReference type="ARBA" id="ARBA00048679"/>
    </source>
</evidence>
<keyword evidence="4" id="KW-0547">Nucleotide-binding</keyword>
<dbReference type="GO" id="GO:0005524">
    <property type="term" value="F:ATP binding"/>
    <property type="evidence" value="ECO:0007669"/>
    <property type="project" value="UniProtKB-KW"/>
</dbReference>
<evidence type="ECO:0000256" key="6">
    <source>
        <dbReference type="ARBA" id="ARBA00022840"/>
    </source>
</evidence>
<dbReference type="AlphaFoldDB" id="A0A822YHJ4"/>
<keyword evidence="6" id="KW-0067">ATP-binding</keyword>
<accession>A0A822YHJ4</accession>
<sequence length="374" mass="42698">MTLALKVTHVKRSYDSYPSSEFIEVDPSGRYGRYGEVLRKGAFKTVYRAFDELEGIEVAWNQVRVADLLRHPEDLERLYSEVHLLKTLKHKNIIKFYTSWVDTKHENINFITEIFTSGTLRQYRKKHKKVDTRALKNWSRQILEGLLYLHSHDPPVIHRDLKRDNIFINGHHGEVKIGDLGLAAILYKARSAHTVIGTPEFMAPELYEEEYNELVPLASQIYKKVTSGIKPASLAKVKDPGLRAFIEKCIANVSERLSARELLMDPFPQSNGENESMGCVFTRQSQSFRSNPQYPLPFDIEANKQEDETMDDEIMRGKKYIAMPDNLDAFNNQDGKHDGVVPLEQHCMDNNLEKNSNCHAEFTASVGGAAEGAK</sequence>
<protein>
    <recommendedName>
        <fullName evidence="1">non-specific serine/threonine protein kinase</fullName>
        <ecNumber evidence="1">2.7.11.1</ecNumber>
    </recommendedName>
</protein>
<evidence type="ECO:0000256" key="4">
    <source>
        <dbReference type="ARBA" id="ARBA00022741"/>
    </source>
</evidence>
<evidence type="ECO:0000313" key="10">
    <source>
        <dbReference type="EMBL" id="DAD30769.1"/>
    </source>
</evidence>
<dbReference type="Gene3D" id="3.30.200.20">
    <property type="entry name" value="Phosphorylase Kinase, domain 1"/>
    <property type="match status" value="1"/>
</dbReference>
<keyword evidence="2" id="KW-0723">Serine/threonine-protein kinase</keyword>
<dbReference type="Proteomes" id="UP000607653">
    <property type="component" value="Unassembled WGS sequence"/>
</dbReference>